<dbReference type="PANTHER" id="PTHR11267">
    <property type="entry name" value="T-BOX PROTEIN-RELATED"/>
    <property type="match status" value="1"/>
</dbReference>
<proteinExistence type="predicted"/>
<keyword evidence="4" id="KW-0804">Transcription</keyword>
<evidence type="ECO:0000259" key="8">
    <source>
        <dbReference type="PROSITE" id="PS50252"/>
    </source>
</evidence>
<feature type="domain" description="T-box" evidence="8">
    <location>
        <begin position="9"/>
        <end position="182"/>
    </location>
</feature>
<keyword evidence="5 6" id="KW-0539">Nucleus</keyword>
<dbReference type="Pfam" id="PF00907">
    <property type="entry name" value="T-box"/>
    <property type="match status" value="1"/>
</dbReference>
<evidence type="ECO:0000256" key="6">
    <source>
        <dbReference type="PROSITE-ProRule" id="PRU00201"/>
    </source>
</evidence>
<organism evidence="9 10">
    <name type="scientific">Caenorhabditis japonica</name>
    <dbReference type="NCBI Taxonomy" id="281687"/>
    <lineage>
        <taxon>Eukaryota</taxon>
        <taxon>Metazoa</taxon>
        <taxon>Ecdysozoa</taxon>
        <taxon>Nematoda</taxon>
        <taxon>Chromadorea</taxon>
        <taxon>Rhabditida</taxon>
        <taxon>Rhabditina</taxon>
        <taxon>Rhabditomorpha</taxon>
        <taxon>Rhabditoidea</taxon>
        <taxon>Rhabditidae</taxon>
        <taxon>Peloderinae</taxon>
        <taxon>Caenorhabditis</taxon>
    </lineage>
</organism>
<dbReference type="EnsemblMetazoa" id="CJA14804.1">
    <property type="protein sequence ID" value="CJA14804.1"/>
    <property type="gene ID" value="WBGene00134008"/>
</dbReference>
<dbReference type="PRINTS" id="PR00937">
    <property type="entry name" value="TBOX"/>
</dbReference>
<dbReference type="GO" id="GO:0001708">
    <property type="term" value="P:cell fate specification"/>
    <property type="evidence" value="ECO:0007669"/>
    <property type="project" value="TreeGrafter"/>
</dbReference>
<dbReference type="CDD" id="cd00182">
    <property type="entry name" value="T-box"/>
    <property type="match status" value="1"/>
</dbReference>
<dbReference type="PANTHER" id="PTHR11267:SF189">
    <property type="entry name" value="T-BOX PROTEIN 31-RELATED"/>
    <property type="match status" value="1"/>
</dbReference>
<dbReference type="AlphaFoldDB" id="A0A8R1HXH2"/>
<comment type="subcellular location">
    <subcellularLocation>
        <location evidence="1 6">Nucleus</location>
    </subcellularLocation>
</comment>
<evidence type="ECO:0000256" key="4">
    <source>
        <dbReference type="ARBA" id="ARBA00023163"/>
    </source>
</evidence>
<dbReference type="GO" id="GO:0000981">
    <property type="term" value="F:DNA-binding transcription factor activity, RNA polymerase II-specific"/>
    <property type="evidence" value="ECO:0007669"/>
    <property type="project" value="TreeGrafter"/>
</dbReference>
<evidence type="ECO:0000256" key="2">
    <source>
        <dbReference type="ARBA" id="ARBA00023015"/>
    </source>
</evidence>
<sequence length="303" mass="35043">MSSAIQLALHEPKTWQEFHPNTEMIVTRKRGRVIFPHLDYLISGLEPTSLYSVFVHLERVDNVKYKFDQGEWQYATKGDPIREVQYYEHPHGARSGEHWMSDPVSFASLKITNDPMCENPKLIIVQSMHKYQPVVTIKKIGNFRGEEFRLKVTEFMVVTAYQSNHVNDLKKKHNKFASGFRAERGEAKRTPSTEFCSESSSSTSSYSPGIENFPAQNFPMQTNMNPFYPAAPINQFFDFNSYWNPAYNYSNPWNGYQNVGQIPMQNGFFPTWQHPQNPILEEPNQFQPILQTEDQNGTTLGNL</sequence>
<comment type="caution">
    <text evidence="6">Lacks conserved residue(s) required for the propagation of feature annotation.</text>
</comment>
<dbReference type="Gene3D" id="2.60.40.820">
    <property type="entry name" value="Transcription factor, T-box"/>
    <property type="match status" value="1"/>
</dbReference>
<keyword evidence="10" id="KW-1185">Reference proteome</keyword>
<dbReference type="PROSITE" id="PS50252">
    <property type="entry name" value="TBOX_3"/>
    <property type="match status" value="1"/>
</dbReference>
<dbReference type="SMART" id="SM00425">
    <property type="entry name" value="TBOX"/>
    <property type="match status" value="1"/>
</dbReference>
<evidence type="ECO:0000313" key="10">
    <source>
        <dbReference type="Proteomes" id="UP000005237"/>
    </source>
</evidence>
<keyword evidence="3 6" id="KW-0238">DNA-binding</keyword>
<dbReference type="GO" id="GO:0005634">
    <property type="term" value="C:nucleus"/>
    <property type="evidence" value="ECO:0007669"/>
    <property type="project" value="UniProtKB-SubCell"/>
</dbReference>
<feature type="compositionally biased region" description="Basic and acidic residues" evidence="7">
    <location>
        <begin position="182"/>
        <end position="191"/>
    </location>
</feature>
<dbReference type="InterPro" id="IPR036960">
    <property type="entry name" value="T-box_sf"/>
</dbReference>
<evidence type="ECO:0000313" key="9">
    <source>
        <dbReference type="EnsemblMetazoa" id="CJA14804.1"/>
    </source>
</evidence>
<feature type="compositionally biased region" description="Low complexity" evidence="7">
    <location>
        <begin position="192"/>
        <end position="207"/>
    </location>
</feature>
<dbReference type="GO" id="GO:0000785">
    <property type="term" value="C:chromatin"/>
    <property type="evidence" value="ECO:0007669"/>
    <property type="project" value="TreeGrafter"/>
</dbReference>
<dbReference type="InterPro" id="IPR008967">
    <property type="entry name" value="p53-like_TF_DNA-bd_sf"/>
</dbReference>
<evidence type="ECO:0000256" key="5">
    <source>
        <dbReference type="ARBA" id="ARBA00023242"/>
    </source>
</evidence>
<name>A0A8R1HXH2_CAEJA</name>
<evidence type="ECO:0000256" key="1">
    <source>
        <dbReference type="ARBA" id="ARBA00004123"/>
    </source>
</evidence>
<dbReference type="SUPFAM" id="SSF49417">
    <property type="entry name" value="p53-like transcription factors"/>
    <property type="match status" value="1"/>
</dbReference>
<dbReference type="GO" id="GO:0045893">
    <property type="term" value="P:positive regulation of DNA-templated transcription"/>
    <property type="evidence" value="ECO:0007669"/>
    <property type="project" value="InterPro"/>
</dbReference>
<dbReference type="FunFam" id="2.60.40.820:FF:000013">
    <property type="entry name" value="T-box transcription factor tbx-9"/>
    <property type="match status" value="1"/>
</dbReference>
<evidence type="ECO:0000256" key="7">
    <source>
        <dbReference type="SAM" id="MobiDB-lite"/>
    </source>
</evidence>
<dbReference type="InterPro" id="IPR001699">
    <property type="entry name" value="TF_T-box"/>
</dbReference>
<dbReference type="Proteomes" id="UP000005237">
    <property type="component" value="Unassembled WGS sequence"/>
</dbReference>
<dbReference type="InterPro" id="IPR046360">
    <property type="entry name" value="T-box_DNA-bd"/>
</dbReference>
<protein>
    <recommendedName>
        <fullName evidence="8">T-box domain-containing protein</fullName>
    </recommendedName>
</protein>
<keyword evidence="2" id="KW-0805">Transcription regulation</keyword>
<reference evidence="9" key="2">
    <citation type="submission" date="2022-06" db="UniProtKB">
        <authorList>
            <consortium name="EnsemblMetazoa"/>
        </authorList>
    </citation>
    <scope>IDENTIFICATION</scope>
    <source>
        <strain evidence="9">DF5081</strain>
    </source>
</reference>
<reference evidence="10" key="1">
    <citation type="submission" date="2010-08" db="EMBL/GenBank/DDBJ databases">
        <authorList>
            <consortium name="Caenorhabditis japonica Sequencing Consortium"/>
            <person name="Wilson R.K."/>
        </authorList>
    </citation>
    <scope>NUCLEOTIDE SEQUENCE [LARGE SCALE GENOMIC DNA]</scope>
    <source>
        <strain evidence="10">DF5081</strain>
    </source>
</reference>
<dbReference type="GO" id="GO:0000978">
    <property type="term" value="F:RNA polymerase II cis-regulatory region sequence-specific DNA binding"/>
    <property type="evidence" value="ECO:0007669"/>
    <property type="project" value="InterPro"/>
</dbReference>
<accession>A0A8R1HXH2</accession>
<feature type="region of interest" description="Disordered" evidence="7">
    <location>
        <begin position="182"/>
        <end position="214"/>
    </location>
</feature>
<evidence type="ECO:0000256" key="3">
    <source>
        <dbReference type="ARBA" id="ARBA00023125"/>
    </source>
</evidence>